<evidence type="ECO:0000256" key="3">
    <source>
        <dbReference type="RuleBase" id="RU003694"/>
    </source>
</evidence>
<dbReference type="Pfam" id="PF02801">
    <property type="entry name" value="Ketoacyl-synt_C"/>
    <property type="match status" value="1"/>
</dbReference>
<dbReference type="PANTHER" id="PTHR11712">
    <property type="entry name" value="POLYKETIDE SYNTHASE-RELATED"/>
    <property type="match status" value="1"/>
</dbReference>
<dbReference type="Proteomes" id="UP000002985">
    <property type="component" value="Unassembled WGS sequence"/>
</dbReference>
<dbReference type="InterPro" id="IPR014031">
    <property type="entry name" value="Ketoacyl_synth_C"/>
</dbReference>
<dbReference type="GO" id="GO:0004315">
    <property type="term" value="F:3-oxoacyl-[acyl-carrier-protein] synthase activity"/>
    <property type="evidence" value="ECO:0007669"/>
    <property type="project" value="TreeGrafter"/>
</dbReference>
<dbReference type="GO" id="GO:0006633">
    <property type="term" value="P:fatty acid biosynthetic process"/>
    <property type="evidence" value="ECO:0007669"/>
    <property type="project" value="TreeGrafter"/>
</dbReference>
<reference evidence="5 6" key="1">
    <citation type="journal article" date="2012" name="FEBS Lett.">
        <title>Anammox organism KSU-1 expresses a NirK-type copper-containing nitrite reductase instead of a NirS-type with cytochrome cd1.</title>
        <authorList>
            <person name="Hira D."/>
            <person name="Toh H."/>
            <person name="Migita C.T."/>
            <person name="Okubo H."/>
            <person name="Nishiyama T."/>
            <person name="Hattori M."/>
            <person name="Furukawa K."/>
            <person name="Fujii T."/>
        </authorList>
    </citation>
    <scope>NUCLEOTIDE SEQUENCE [LARGE SCALE GENOMIC DNA]</scope>
</reference>
<dbReference type="STRING" id="247490.KSU1_C1586"/>
<dbReference type="SMART" id="SM00825">
    <property type="entry name" value="PKS_KS"/>
    <property type="match status" value="1"/>
</dbReference>
<sequence>MFLITEKNKSKVVITGLGLVTPVGIGVQKSWESFIHGCDGANEMKSFDTSQYKVHRSCEVKDFHLDVELENQIKENTIHKYVYYAAREALQESGLSHDKSSFNKERFGIAMGTLAAELTPHERLLRLHTSKKDNGFDKIVAAVYPPNSITNILAQYFHFEGPTMVSLNACSSGNHAIAWAYDLLIENKVDVVMVGGGDMIPQTEFTHFHNLKALAPEHCQPFDKNRQGLMIGEGAGILIMERYEFARKRGAVIIAEMAGYGLSCDGFHMTAPHPEGEGAVKCMGDALKMARLSPSDIGYINAHGTGTPHNDKAETIAIKHLFRDHAYNIPCSSTKSMIGHLMGAASAVESVICCLALRYGILPPTIHYHTPDPECDLDYIPNRARELTVKHVLNNSFAFGGNNATTIFSKIE</sequence>
<dbReference type="InterPro" id="IPR000794">
    <property type="entry name" value="Beta-ketoacyl_synthase"/>
</dbReference>
<proteinExistence type="inferred from homology"/>
<dbReference type="GO" id="GO:0005829">
    <property type="term" value="C:cytosol"/>
    <property type="evidence" value="ECO:0007669"/>
    <property type="project" value="TreeGrafter"/>
</dbReference>
<evidence type="ECO:0000259" key="4">
    <source>
        <dbReference type="PROSITE" id="PS52004"/>
    </source>
</evidence>
<dbReference type="NCBIfam" id="NF005589">
    <property type="entry name" value="PRK07314.1"/>
    <property type="match status" value="1"/>
</dbReference>
<dbReference type="OrthoDB" id="234921at2"/>
<dbReference type="EMBL" id="BAFH01000003">
    <property type="protein sequence ID" value="GAB63182.1"/>
    <property type="molecule type" value="Genomic_DNA"/>
</dbReference>
<comment type="similarity">
    <text evidence="1 3">Belongs to the thiolase-like superfamily. Beta-ketoacyl-ACP synthases family.</text>
</comment>
<dbReference type="SUPFAM" id="SSF53901">
    <property type="entry name" value="Thiolase-like"/>
    <property type="match status" value="2"/>
</dbReference>
<dbReference type="Gene3D" id="3.40.47.10">
    <property type="match status" value="1"/>
</dbReference>
<feature type="domain" description="Ketosynthase family 3 (KS3)" evidence="4">
    <location>
        <begin position="9"/>
        <end position="410"/>
    </location>
</feature>
<gene>
    <name evidence="5" type="ORF">KSU1_C1586</name>
</gene>
<keyword evidence="2 3" id="KW-0808">Transferase</keyword>
<dbReference type="Pfam" id="PF00109">
    <property type="entry name" value="ketoacyl-synt"/>
    <property type="match status" value="1"/>
</dbReference>
<protein>
    <submittedName>
        <fullName evidence="5">Putative 3-oxoacyl-(Acyl-carrier-protein) synthase</fullName>
    </submittedName>
</protein>
<name>I3IN87_9BACT</name>
<evidence type="ECO:0000313" key="6">
    <source>
        <dbReference type="Proteomes" id="UP000002985"/>
    </source>
</evidence>
<dbReference type="InterPro" id="IPR016039">
    <property type="entry name" value="Thiolase-like"/>
</dbReference>
<comment type="caution">
    <text evidence="5">The sequence shown here is derived from an EMBL/GenBank/DDBJ whole genome shotgun (WGS) entry which is preliminary data.</text>
</comment>
<dbReference type="CDD" id="cd00834">
    <property type="entry name" value="KAS_I_II"/>
    <property type="match status" value="1"/>
</dbReference>
<evidence type="ECO:0000256" key="2">
    <source>
        <dbReference type="ARBA" id="ARBA00022679"/>
    </source>
</evidence>
<dbReference type="AlphaFoldDB" id="I3IN87"/>
<organism evidence="5 6">
    <name type="scientific">Candidatus Jettenia caeni</name>
    <dbReference type="NCBI Taxonomy" id="247490"/>
    <lineage>
        <taxon>Bacteria</taxon>
        <taxon>Pseudomonadati</taxon>
        <taxon>Planctomycetota</taxon>
        <taxon>Candidatus Brocadiia</taxon>
        <taxon>Candidatus Brocadiales</taxon>
        <taxon>Candidatus Brocadiaceae</taxon>
        <taxon>Candidatus Jettenia</taxon>
    </lineage>
</organism>
<dbReference type="PANTHER" id="PTHR11712:SF336">
    <property type="entry name" value="3-OXOACYL-[ACYL-CARRIER-PROTEIN] SYNTHASE, MITOCHONDRIAL"/>
    <property type="match status" value="1"/>
</dbReference>
<dbReference type="PROSITE" id="PS52004">
    <property type="entry name" value="KS3_2"/>
    <property type="match status" value="1"/>
</dbReference>
<dbReference type="InterPro" id="IPR014030">
    <property type="entry name" value="Ketoacyl_synth_N"/>
</dbReference>
<dbReference type="eggNOG" id="COG0304">
    <property type="taxonomic scope" value="Bacteria"/>
</dbReference>
<evidence type="ECO:0000256" key="1">
    <source>
        <dbReference type="ARBA" id="ARBA00008467"/>
    </source>
</evidence>
<accession>I3IN87</accession>
<dbReference type="FunFam" id="3.40.47.10:FF:000029">
    <property type="entry name" value="3-oxoacyl-[acyl-carrier-protein] synthase 1"/>
    <property type="match status" value="1"/>
</dbReference>
<evidence type="ECO:0000313" key="5">
    <source>
        <dbReference type="EMBL" id="GAB63182.1"/>
    </source>
</evidence>
<keyword evidence="6" id="KW-1185">Reference proteome</keyword>
<dbReference type="InterPro" id="IPR020841">
    <property type="entry name" value="PKS_Beta-ketoAc_synthase_dom"/>
</dbReference>